<reference evidence="4 5" key="1">
    <citation type="journal article" date="2013" name="Nat. Commun.">
        <title>Genome sequence and functional genomic analysis of the oil-degrading bacterium Oleispira antarctica.</title>
        <authorList>
            <person name="Kube M."/>
            <person name="Chernikova T.N."/>
            <person name="Al-Ramahi Y."/>
            <person name="Beloqui A."/>
            <person name="Lopez-Cortez N."/>
            <person name="Guazzaroni M.E."/>
            <person name="Heipieper H.J."/>
            <person name="Klages S."/>
            <person name="Kotsyurbenko O.R."/>
            <person name="Langer I."/>
            <person name="Nechitaylo T.Y."/>
            <person name="Lunsdorf H."/>
            <person name="Fernandez M."/>
            <person name="Juarez S."/>
            <person name="Ciordia S."/>
            <person name="Singer A."/>
            <person name="Kagan O."/>
            <person name="Egorova O."/>
            <person name="Petit P.A."/>
            <person name="Stogios P."/>
            <person name="Kim Y."/>
            <person name="Tchigvintsev A."/>
            <person name="Flick R."/>
            <person name="Denaro R."/>
            <person name="Genovese M."/>
            <person name="Albar J.P."/>
            <person name="Reva O.N."/>
            <person name="Martinez-Gomariz M."/>
            <person name="Tran H."/>
            <person name="Ferrer M."/>
            <person name="Savchenko A."/>
            <person name="Yakunin A.F."/>
            <person name="Yakimov M.M."/>
            <person name="Golyshina O.V."/>
            <person name="Reinhardt R."/>
            <person name="Golyshin P.N."/>
        </authorList>
    </citation>
    <scope>NUCLEOTIDE SEQUENCE [LARGE SCALE GENOMIC DNA]</scope>
</reference>
<dbReference type="InterPro" id="IPR002048">
    <property type="entry name" value="EF_hand_dom"/>
</dbReference>
<dbReference type="GO" id="GO:0005509">
    <property type="term" value="F:calcium ion binding"/>
    <property type="evidence" value="ECO:0007669"/>
    <property type="project" value="InterPro"/>
</dbReference>
<organism evidence="4 5">
    <name type="scientific">Oleispira antarctica RB-8</name>
    <dbReference type="NCBI Taxonomy" id="698738"/>
    <lineage>
        <taxon>Bacteria</taxon>
        <taxon>Pseudomonadati</taxon>
        <taxon>Pseudomonadota</taxon>
        <taxon>Gammaproteobacteria</taxon>
        <taxon>Oceanospirillales</taxon>
        <taxon>Oceanospirillaceae</taxon>
        <taxon>Oleispira</taxon>
    </lineage>
</organism>
<proteinExistence type="predicted"/>
<dbReference type="GO" id="GO:0006508">
    <property type="term" value="P:proteolysis"/>
    <property type="evidence" value="ECO:0007669"/>
    <property type="project" value="InterPro"/>
</dbReference>
<dbReference type="InterPro" id="IPR018247">
    <property type="entry name" value="EF_Hand_1_Ca_BS"/>
</dbReference>
<dbReference type="Pfam" id="PF05547">
    <property type="entry name" value="Peptidase_M6"/>
    <property type="match status" value="1"/>
</dbReference>
<dbReference type="PANTHER" id="PTHR41775">
    <property type="entry name" value="SECRETED PROTEIN-RELATED"/>
    <property type="match status" value="1"/>
</dbReference>
<sequence>MLFIFRVMVVLFALIASARATTVAVPMDEVFEVVNTGSNYQSNYKSKPQSKPITSLSNPFSTSLNAASLKSVSALSSAAVKKTSQPVLLLRLSFTDQNFTYSRSEFQRLMFSTASGASSIAGYYLENSYQQFHIQPAQESQGEANDGIIDVRLPYAHPNFGENYGVKSQALVRDALAQADEFINLKAFDRNGDGELSSRELGVVLMVAGYENAYGGDSAPEPRVWAHKSDISGVSFDDTKLTAFAMFGEQHQNHLATIGIISHELGHLLFALPDLYDRQGDSNGIGRWGLMGLGSWNAKGGYSGSSPAHMMAWSKAKAGFLQPEDVMGDEFEFNLASATDTPEAMRVWLDPFRHGEHFLLEYRQQSQFDSALPGEGLLITHIDDRVGYGKGGSQNDVAEHKLVDIEEADGRDDLDQLENLGDRLDVYNDAYGQSYFGSSSFPASLDYQGNMSGVEISNIRVGNRVKGTITLPYEQLGDNLGHDNEVGSAWGVRGRQVASLISLSLSQELSWAHGVDVFSPGIAELDVTLYARFTEGQLSEEVYSTKGHSVLKGWNRISFSERIDLSDYDQIYMQVVAFSDSSRPLNIDNESEASGQSYIESNGVYQKANFDFNQRLLVANQQQAFQYKAPKAAGFSVGVEQKVEKNVTAGNGLSFFAFIFLWLGIRRRT</sequence>
<dbReference type="PROSITE" id="PS00018">
    <property type="entry name" value="EF_HAND_1"/>
    <property type="match status" value="1"/>
</dbReference>
<feature type="signal peptide" evidence="2">
    <location>
        <begin position="1"/>
        <end position="20"/>
    </location>
</feature>
<feature type="domain" description="EF-hand" evidence="3">
    <location>
        <begin position="186"/>
        <end position="211"/>
    </location>
</feature>
<evidence type="ECO:0000256" key="1">
    <source>
        <dbReference type="SAM" id="Phobius"/>
    </source>
</evidence>
<feature type="chain" id="PRO_5004383786" description="EF-hand domain-containing protein" evidence="2">
    <location>
        <begin position="21"/>
        <end position="669"/>
    </location>
</feature>
<evidence type="ECO:0000259" key="3">
    <source>
        <dbReference type="PROSITE" id="PS50222"/>
    </source>
</evidence>
<keyword evidence="1" id="KW-1133">Transmembrane helix</keyword>
<accession>R4YN16</accession>
<dbReference type="Proteomes" id="UP000032749">
    <property type="component" value="Chromosome"/>
</dbReference>
<dbReference type="EMBL" id="FO203512">
    <property type="protein sequence ID" value="CCK76322.1"/>
    <property type="molecule type" value="Genomic_DNA"/>
</dbReference>
<dbReference type="GO" id="GO:0008233">
    <property type="term" value="F:peptidase activity"/>
    <property type="evidence" value="ECO:0007669"/>
    <property type="project" value="InterPro"/>
</dbReference>
<dbReference type="NCBIfam" id="TIGR03296">
    <property type="entry name" value="M6dom_TIGR03296"/>
    <property type="match status" value="1"/>
</dbReference>
<dbReference type="KEGG" id="oai:OLEAN_C21460"/>
<evidence type="ECO:0000256" key="2">
    <source>
        <dbReference type="SAM" id="SignalP"/>
    </source>
</evidence>
<name>R4YN16_OLEAN</name>
<dbReference type="HOGENOM" id="CLU_410406_0_0_6"/>
<evidence type="ECO:0000313" key="5">
    <source>
        <dbReference type="Proteomes" id="UP000032749"/>
    </source>
</evidence>
<keyword evidence="1" id="KW-0472">Membrane</keyword>
<feature type="transmembrane region" description="Helical" evidence="1">
    <location>
        <begin position="647"/>
        <end position="665"/>
    </location>
</feature>
<evidence type="ECO:0000313" key="4">
    <source>
        <dbReference type="EMBL" id="CCK76322.1"/>
    </source>
</evidence>
<dbReference type="PROSITE" id="PS50222">
    <property type="entry name" value="EF_HAND_2"/>
    <property type="match status" value="1"/>
</dbReference>
<dbReference type="PANTHER" id="PTHR41775:SF1">
    <property type="entry name" value="PEPTIDASE M6-LIKE DOMAIN-CONTAINING PROTEIN"/>
    <property type="match status" value="1"/>
</dbReference>
<keyword evidence="5" id="KW-1185">Reference proteome</keyword>
<dbReference type="AlphaFoldDB" id="R4YN16"/>
<protein>
    <recommendedName>
        <fullName evidence="3">EF-hand domain-containing protein</fullName>
    </recommendedName>
</protein>
<keyword evidence="2" id="KW-0732">Signal</keyword>
<gene>
    <name evidence="4" type="ORF">OLEAN_C21460</name>
</gene>
<dbReference type="OrthoDB" id="275270at2"/>
<dbReference type="STRING" id="698738.OLEAN_C21460"/>
<keyword evidence="1" id="KW-0812">Transmembrane</keyword>
<dbReference type="InterPro" id="IPR008757">
    <property type="entry name" value="Peptidase_M6-like_domain"/>
</dbReference>